<protein>
    <submittedName>
        <fullName evidence="10">Uncharacterized protein</fullName>
    </submittedName>
</protein>
<keyword evidence="3 9" id="KW-0812">Transmembrane</keyword>
<evidence type="ECO:0000256" key="3">
    <source>
        <dbReference type="ARBA" id="ARBA00022692"/>
    </source>
</evidence>
<dbReference type="Pfam" id="PF10225">
    <property type="entry name" value="NEMP"/>
    <property type="match status" value="1"/>
</dbReference>
<evidence type="ECO:0000256" key="5">
    <source>
        <dbReference type="ARBA" id="ARBA00022989"/>
    </source>
</evidence>
<evidence type="ECO:0000313" key="11">
    <source>
        <dbReference type="Proteomes" id="UP001188597"/>
    </source>
</evidence>
<organism evidence="10 11">
    <name type="scientific">Escallonia herrerae</name>
    <dbReference type="NCBI Taxonomy" id="1293975"/>
    <lineage>
        <taxon>Eukaryota</taxon>
        <taxon>Viridiplantae</taxon>
        <taxon>Streptophyta</taxon>
        <taxon>Embryophyta</taxon>
        <taxon>Tracheophyta</taxon>
        <taxon>Spermatophyta</taxon>
        <taxon>Magnoliopsida</taxon>
        <taxon>eudicotyledons</taxon>
        <taxon>Gunneridae</taxon>
        <taxon>Pentapetalae</taxon>
        <taxon>asterids</taxon>
        <taxon>campanulids</taxon>
        <taxon>Escalloniales</taxon>
        <taxon>Escalloniaceae</taxon>
        <taxon>Escallonia</taxon>
    </lineage>
</organism>
<evidence type="ECO:0000256" key="6">
    <source>
        <dbReference type="ARBA" id="ARBA00023136"/>
    </source>
</evidence>
<dbReference type="PANTHER" id="PTHR31587:SF3">
    <property type="entry name" value="EXPRESSED PROTEIN"/>
    <property type="match status" value="1"/>
</dbReference>
<dbReference type="GO" id="GO:0005637">
    <property type="term" value="C:nuclear inner membrane"/>
    <property type="evidence" value="ECO:0007669"/>
    <property type="project" value="UniProtKB-SubCell"/>
</dbReference>
<evidence type="ECO:0000256" key="8">
    <source>
        <dbReference type="SAM" id="MobiDB-lite"/>
    </source>
</evidence>
<name>A0AA89AIU9_9ASTE</name>
<accession>A0AA89AIU9</accession>
<keyword evidence="5 9" id="KW-1133">Transmembrane helix</keyword>
<evidence type="ECO:0000256" key="4">
    <source>
        <dbReference type="ARBA" id="ARBA00022729"/>
    </source>
</evidence>
<evidence type="ECO:0000256" key="7">
    <source>
        <dbReference type="ARBA" id="ARBA00023242"/>
    </source>
</evidence>
<evidence type="ECO:0000256" key="1">
    <source>
        <dbReference type="ARBA" id="ARBA00004575"/>
    </source>
</evidence>
<dbReference type="AlphaFoldDB" id="A0AA89AIU9"/>
<keyword evidence="11" id="KW-1185">Reference proteome</keyword>
<dbReference type="EMBL" id="JAVXUP010002344">
    <property type="protein sequence ID" value="KAK3003900.1"/>
    <property type="molecule type" value="Genomic_DNA"/>
</dbReference>
<reference evidence="10" key="1">
    <citation type="submission" date="2022-12" db="EMBL/GenBank/DDBJ databases">
        <title>Draft genome assemblies for two species of Escallonia (Escalloniales).</title>
        <authorList>
            <person name="Chanderbali A."/>
            <person name="Dervinis C."/>
            <person name="Anghel I."/>
            <person name="Soltis D."/>
            <person name="Soltis P."/>
            <person name="Zapata F."/>
        </authorList>
    </citation>
    <scope>NUCLEOTIDE SEQUENCE</scope>
    <source>
        <strain evidence="10">UCBG64.0493</strain>
        <tissue evidence="10">Leaf</tissue>
    </source>
</reference>
<feature type="transmembrane region" description="Helical" evidence="9">
    <location>
        <begin position="71"/>
        <end position="91"/>
    </location>
</feature>
<dbReference type="Proteomes" id="UP001188597">
    <property type="component" value="Unassembled WGS sequence"/>
</dbReference>
<comment type="caution">
    <text evidence="10">The sequence shown here is derived from an EMBL/GenBank/DDBJ whole genome shotgun (WGS) entry which is preliminary data.</text>
</comment>
<gene>
    <name evidence="10" type="ORF">RJ639_018850</name>
</gene>
<evidence type="ECO:0000256" key="9">
    <source>
        <dbReference type="SAM" id="Phobius"/>
    </source>
</evidence>
<comment type="subcellular location">
    <subcellularLocation>
        <location evidence="1">Nucleus inner membrane</location>
        <topology evidence="1">Multi-pass membrane protein</topology>
        <orientation evidence="1">Nucleoplasmic side</orientation>
    </subcellularLocation>
</comment>
<evidence type="ECO:0000313" key="10">
    <source>
        <dbReference type="EMBL" id="KAK3003900.1"/>
    </source>
</evidence>
<keyword evidence="6 9" id="KW-0472">Membrane</keyword>
<feature type="transmembrane region" description="Helical" evidence="9">
    <location>
        <begin position="12"/>
        <end position="32"/>
    </location>
</feature>
<feature type="region of interest" description="Disordered" evidence="8">
    <location>
        <begin position="99"/>
        <end position="137"/>
    </location>
</feature>
<sequence length="187" mass="19748">MTSQVRCMLSAQVSALLLVGIIIVGGALGYWLVRKFVISEDGSVHSGIAGFVKWAMRLVAVTFIFQSTLDTPLAIAAVASCLAICLSITSIRNPVGNSWASGGRTTGKSGRTEFLSRSGKKGSQGTLSNGPRPSSALSGSFIKASAIGERKMGFEKLAAKKGEGVRKRWRWWCNGGCAVVSGRPRNP</sequence>
<keyword evidence="4" id="KW-0732">Signal</keyword>
<feature type="compositionally biased region" description="Polar residues" evidence="8">
    <location>
        <begin position="121"/>
        <end position="137"/>
    </location>
</feature>
<keyword evidence="7" id="KW-0539">Nucleus</keyword>
<comment type="similarity">
    <text evidence="2">Belongs to the NEMP family.</text>
</comment>
<dbReference type="InterPro" id="IPR019358">
    <property type="entry name" value="NEMP_fam"/>
</dbReference>
<evidence type="ECO:0000256" key="2">
    <source>
        <dbReference type="ARBA" id="ARBA00005748"/>
    </source>
</evidence>
<proteinExistence type="inferred from homology"/>
<dbReference type="PANTHER" id="PTHR31587">
    <property type="entry name" value="TRANSMEMBRANE PROTEIN (DUF2215)"/>
    <property type="match status" value="1"/>
</dbReference>